<accession>A0ABS5JQR8</accession>
<dbReference type="PANTHER" id="PTHR11002:SF79">
    <property type="entry name" value="CARBONIC ANHYDRASE 2"/>
    <property type="match status" value="1"/>
</dbReference>
<protein>
    <recommendedName>
        <fullName evidence="4">Carbonic anhydrase</fullName>
    </recommendedName>
</protein>
<organism evidence="2 3">
    <name type="scientific">Carboxylicivirga linearis</name>
    <dbReference type="NCBI Taxonomy" id="1628157"/>
    <lineage>
        <taxon>Bacteria</taxon>
        <taxon>Pseudomonadati</taxon>
        <taxon>Bacteroidota</taxon>
        <taxon>Bacteroidia</taxon>
        <taxon>Marinilabiliales</taxon>
        <taxon>Marinilabiliaceae</taxon>
        <taxon>Carboxylicivirga</taxon>
    </lineage>
</organism>
<dbReference type="Proteomes" id="UP000708576">
    <property type="component" value="Unassembled WGS sequence"/>
</dbReference>
<evidence type="ECO:0000256" key="1">
    <source>
        <dbReference type="ARBA" id="ARBA00006217"/>
    </source>
</evidence>
<gene>
    <name evidence="2" type="ORF">KEM10_02585</name>
</gene>
<dbReference type="InterPro" id="IPR036874">
    <property type="entry name" value="Carbonic_anhydrase_sf"/>
</dbReference>
<dbReference type="SUPFAM" id="SSF53056">
    <property type="entry name" value="beta-carbonic anhydrase, cab"/>
    <property type="match status" value="1"/>
</dbReference>
<dbReference type="InterPro" id="IPR001765">
    <property type="entry name" value="Carbonic_anhydrase"/>
</dbReference>
<proteinExistence type="inferred from homology"/>
<dbReference type="SMART" id="SM00947">
    <property type="entry name" value="Pro_CA"/>
    <property type="match status" value="1"/>
</dbReference>
<name>A0ABS5JQR8_9BACT</name>
<reference evidence="2 3" key="1">
    <citation type="journal article" date="2015" name="Int. J. Syst. Evol. Microbiol.">
        <title>Carboxylicivirga linearis sp. nov., isolated from a sea cucumber culture pond.</title>
        <authorList>
            <person name="Wang F.Q."/>
            <person name="Zhou Y.X."/>
            <person name="Lin X.Z."/>
            <person name="Chen G.J."/>
            <person name="Du Z.J."/>
        </authorList>
    </citation>
    <scope>NUCLEOTIDE SEQUENCE [LARGE SCALE GENOMIC DNA]</scope>
    <source>
        <strain evidence="2 3">FB218</strain>
    </source>
</reference>
<comment type="similarity">
    <text evidence="1">Belongs to the beta-class carbonic anhydrase family.</text>
</comment>
<dbReference type="RefSeq" id="WP_212213099.1">
    <property type="nucleotide sequence ID" value="NZ_JAGUCO010000001.1"/>
</dbReference>
<dbReference type="Gene3D" id="3.40.1050.10">
    <property type="entry name" value="Carbonic anhydrase"/>
    <property type="match status" value="1"/>
</dbReference>
<sequence length="210" mass="22965">MNNLMTQTKNSQSQISSAEALKMLIDGNRRFVESNVLNRDFIQQINETSDAQYPFAAIVSCIDSRIPTEIVFDQGIGDVFNVRIAGNIVNEDILGSLEFACKISGSKLIVVMGHTNCGAIKGACDDAQLGNLSVLLKKIKPAVDSIHTNFGVDRSSENLTFVNKVAEKNVEITIQKLLDDSKVLKELYESGEIDIVGAMYDVNTGKVKFS</sequence>
<keyword evidence="3" id="KW-1185">Reference proteome</keyword>
<evidence type="ECO:0000313" key="2">
    <source>
        <dbReference type="EMBL" id="MBS2097148.1"/>
    </source>
</evidence>
<evidence type="ECO:0000313" key="3">
    <source>
        <dbReference type="Proteomes" id="UP000708576"/>
    </source>
</evidence>
<comment type="caution">
    <text evidence="2">The sequence shown here is derived from an EMBL/GenBank/DDBJ whole genome shotgun (WGS) entry which is preliminary data.</text>
</comment>
<dbReference type="EMBL" id="JAGUCO010000001">
    <property type="protein sequence ID" value="MBS2097148.1"/>
    <property type="molecule type" value="Genomic_DNA"/>
</dbReference>
<evidence type="ECO:0008006" key="4">
    <source>
        <dbReference type="Google" id="ProtNLM"/>
    </source>
</evidence>
<dbReference type="NCBIfam" id="NF011765">
    <property type="entry name" value="PRK15219.1"/>
    <property type="match status" value="1"/>
</dbReference>
<dbReference type="CDD" id="cd03378">
    <property type="entry name" value="beta_CA_cladeC"/>
    <property type="match status" value="1"/>
</dbReference>
<dbReference type="PANTHER" id="PTHR11002">
    <property type="entry name" value="CARBONIC ANHYDRASE"/>
    <property type="match status" value="1"/>
</dbReference>
<dbReference type="Pfam" id="PF00484">
    <property type="entry name" value="Pro_CA"/>
    <property type="match status" value="1"/>
</dbReference>